<dbReference type="PANTHER" id="PTHR46206">
    <property type="entry name" value="CYTOCHROME P450"/>
    <property type="match status" value="1"/>
</dbReference>
<protein>
    <recommendedName>
        <fullName evidence="11">Cytochrome P450</fullName>
    </recommendedName>
</protein>
<dbReference type="InterPro" id="IPR036396">
    <property type="entry name" value="Cyt_P450_sf"/>
</dbReference>
<keyword evidence="7 8" id="KW-0503">Monooxygenase</keyword>
<accession>A0ABR0FI01</accession>
<gene>
    <name evidence="9" type="ORF">QC761_511260</name>
</gene>
<dbReference type="Gene3D" id="1.10.630.10">
    <property type="entry name" value="Cytochrome P450"/>
    <property type="match status" value="1"/>
</dbReference>
<evidence type="ECO:0000313" key="10">
    <source>
        <dbReference type="Proteomes" id="UP001322138"/>
    </source>
</evidence>
<evidence type="ECO:0008006" key="11">
    <source>
        <dbReference type="Google" id="ProtNLM"/>
    </source>
</evidence>
<evidence type="ECO:0000256" key="5">
    <source>
        <dbReference type="ARBA" id="ARBA00023002"/>
    </source>
</evidence>
<dbReference type="SUPFAM" id="SSF48264">
    <property type="entry name" value="Cytochrome P450"/>
    <property type="match status" value="1"/>
</dbReference>
<evidence type="ECO:0000256" key="8">
    <source>
        <dbReference type="RuleBase" id="RU000461"/>
    </source>
</evidence>
<keyword evidence="3 8" id="KW-0349">Heme</keyword>
<keyword evidence="10" id="KW-1185">Reference proteome</keyword>
<keyword evidence="4 8" id="KW-0479">Metal-binding</keyword>
<evidence type="ECO:0000256" key="1">
    <source>
        <dbReference type="ARBA" id="ARBA00001971"/>
    </source>
</evidence>
<evidence type="ECO:0000256" key="4">
    <source>
        <dbReference type="ARBA" id="ARBA00022723"/>
    </source>
</evidence>
<comment type="similarity">
    <text evidence="2 8">Belongs to the cytochrome P450 family.</text>
</comment>
<dbReference type="InterPro" id="IPR001128">
    <property type="entry name" value="Cyt_P450"/>
</dbReference>
<comment type="cofactor">
    <cofactor evidence="1">
        <name>heme</name>
        <dbReference type="ChEBI" id="CHEBI:30413"/>
    </cofactor>
</comment>
<keyword evidence="6 8" id="KW-0408">Iron</keyword>
<dbReference type="GeneID" id="87899771"/>
<dbReference type="EMBL" id="JAFFGZ010000007">
    <property type="protein sequence ID" value="KAK4642635.1"/>
    <property type="molecule type" value="Genomic_DNA"/>
</dbReference>
<organism evidence="9 10">
    <name type="scientific">Podospora bellae-mahoneyi</name>
    <dbReference type="NCBI Taxonomy" id="2093777"/>
    <lineage>
        <taxon>Eukaryota</taxon>
        <taxon>Fungi</taxon>
        <taxon>Dikarya</taxon>
        <taxon>Ascomycota</taxon>
        <taxon>Pezizomycotina</taxon>
        <taxon>Sordariomycetes</taxon>
        <taxon>Sordariomycetidae</taxon>
        <taxon>Sordariales</taxon>
        <taxon>Podosporaceae</taxon>
        <taxon>Podospora</taxon>
    </lineage>
</organism>
<dbReference type="InterPro" id="IPR002403">
    <property type="entry name" value="Cyt_P450_E_grp-IV"/>
</dbReference>
<dbReference type="CDD" id="cd11041">
    <property type="entry name" value="CYP503A1-like"/>
    <property type="match status" value="1"/>
</dbReference>
<evidence type="ECO:0000256" key="7">
    <source>
        <dbReference type="ARBA" id="ARBA00023033"/>
    </source>
</evidence>
<comment type="caution">
    <text evidence="9">The sequence shown here is derived from an EMBL/GenBank/DDBJ whole genome shotgun (WGS) entry which is preliminary data.</text>
</comment>
<dbReference type="InterPro" id="IPR017972">
    <property type="entry name" value="Cyt_P450_CS"/>
</dbReference>
<proteinExistence type="inferred from homology"/>
<evidence type="ECO:0000256" key="3">
    <source>
        <dbReference type="ARBA" id="ARBA00022617"/>
    </source>
</evidence>
<dbReference type="PROSITE" id="PS00086">
    <property type="entry name" value="CYTOCHROME_P450"/>
    <property type="match status" value="1"/>
</dbReference>
<dbReference type="PANTHER" id="PTHR46206:SF2">
    <property type="entry name" value="CYTOCHROME P450 MONOOXYGENASE AUSG-RELATED"/>
    <property type="match status" value="1"/>
</dbReference>
<name>A0ABR0FI01_9PEZI</name>
<dbReference type="Proteomes" id="UP001322138">
    <property type="component" value="Unassembled WGS sequence"/>
</dbReference>
<dbReference type="PRINTS" id="PR00465">
    <property type="entry name" value="EP450IV"/>
</dbReference>
<reference evidence="9 10" key="1">
    <citation type="journal article" date="2023" name="bioRxiv">
        <title>High-quality genome assemblies of four members of thePodospora anserinaspecies complex.</title>
        <authorList>
            <person name="Ament-Velasquez S.L."/>
            <person name="Vogan A.A."/>
            <person name="Wallerman O."/>
            <person name="Hartmann F."/>
            <person name="Gautier V."/>
            <person name="Silar P."/>
            <person name="Giraud T."/>
            <person name="Johannesson H."/>
        </authorList>
    </citation>
    <scope>NUCLEOTIDE SEQUENCE [LARGE SCALE GENOMIC DNA]</scope>
    <source>
        <strain evidence="9 10">CBS 112042</strain>
    </source>
</reference>
<keyword evidence="5 8" id="KW-0560">Oxidoreductase</keyword>
<sequence>MLTQLFIWTAAAILVGAFLLRPKRTPFPIVNKYPYDFLGRRAAREAQQNARKLITEGLAKYQGPITIDLLHGQKIILPASSAGWVKSNKDLDHKQLVKDDYFAGVPGFEAQSVLHGDDETAKRLITTKMGQNDSTMGAMNDSLARAFRVHWGEDKEWHSINWHGDTMGIIARAASSVFVGPELGDDPTWLCLIQGYVMSYFMAVYDLHAYPPWSRSIVHWYLPNAKACRNMVPQARAIVNGVLRKRQEETERAMKEGSSAPEYNDALAWAQASSNGKIEPGDLQLSLAMAALFTTTELFRTILIDIVRHPELVEPLREEVSEQISKHGISVAATNNMLLLDSFMKESQRLSAGLVVLERAVLRDTALPDGRILPRGSQIVVDSTNICDPAFYPNPDQFDGYRFLRKREAGDTTSQFVQSSQDFYVFGGGRHVCPGRFFAGIELKLALAHILLKYDMRFAEGCDPKPIMNGFYAMVDPTVQLEVRRRRDGAVVNILGEKL</sequence>
<dbReference type="Pfam" id="PF00067">
    <property type="entry name" value="p450"/>
    <property type="match status" value="1"/>
</dbReference>
<evidence type="ECO:0000256" key="6">
    <source>
        <dbReference type="ARBA" id="ARBA00023004"/>
    </source>
</evidence>
<dbReference type="RefSeq" id="XP_062731611.1">
    <property type="nucleotide sequence ID" value="XM_062880289.1"/>
</dbReference>
<evidence type="ECO:0000313" key="9">
    <source>
        <dbReference type="EMBL" id="KAK4642635.1"/>
    </source>
</evidence>
<evidence type="ECO:0000256" key="2">
    <source>
        <dbReference type="ARBA" id="ARBA00010617"/>
    </source>
</evidence>